<evidence type="ECO:0000256" key="6">
    <source>
        <dbReference type="HAMAP-Rule" id="MF_00265"/>
    </source>
</evidence>
<evidence type="ECO:0000313" key="8">
    <source>
        <dbReference type="EMBL" id="MBI4921718.1"/>
    </source>
</evidence>
<dbReference type="InterPro" id="IPR002716">
    <property type="entry name" value="PIN_dom"/>
</dbReference>
<dbReference type="EC" id="3.1.-.-" evidence="6"/>
<evidence type="ECO:0000256" key="3">
    <source>
        <dbReference type="ARBA" id="ARBA00022723"/>
    </source>
</evidence>
<keyword evidence="3 6" id="KW-0479">Metal-binding</keyword>
<comment type="caution">
    <text evidence="8">The sequence shown here is derived from an EMBL/GenBank/DDBJ whole genome shotgun (WGS) entry which is preliminary data.</text>
</comment>
<protein>
    <recommendedName>
        <fullName evidence="6">Ribonuclease VapC</fullName>
        <shortName evidence="6">RNase VapC</shortName>
        <ecNumber evidence="6">3.1.-.-</ecNumber>
    </recommendedName>
    <alternativeName>
        <fullName evidence="6">Toxin VapC</fullName>
    </alternativeName>
</protein>
<evidence type="ECO:0000259" key="7">
    <source>
        <dbReference type="Pfam" id="PF01850"/>
    </source>
</evidence>
<name>A0A933L0H9_9HYPH</name>
<dbReference type="InterPro" id="IPR029060">
    <property type="entry name" value="PIN-like_dom_sf"/>
</dbReference>
<evidence type="ECO:0000256" key="4">
    <source>
        <dbReference type="ARBA" id="ARBA00022801"/>
    </source>
</evidence>
<comment type="function">
    <text evidence="6">Toxic component of a toxin-antitoxin (TA) system. An RNase.</text>
</comment>
<dbReference type="Gene3D" id="3.40.50.1010">
    <property type="entry name" value="5'-nuclease"/>
    <property type="match status" value="1"/>
</dbReference>
<dbReference type="PANTHER" id="PTHR42740:SF1">
    <property type="entry name" value="RIBONUCLEASE VAPC3"/>
    <property type="match status" value="1"/>
</dbReference>
<dbReference type="GO" id="GO:0004540">
    <property type="term" value="F:RNA nuclease activity"/>
    <property type="evidence" value="ECO:0007669"/>
    <property type="project" value="InterPro"/>
</dbReference>
<dbReference type="AlphaFoldDB" id="A0A933L0H9"/>
<keyword evidence="4 6" id="KW-0378">Hydrolase</keyword>
<dbReference type="Proteomes" id="UP000782610">
    <property type="component" value="Unassembled WGS sequence"/>
</dbReference>
<keyword evidence="1 6" id="KW-1277">Toxin-antitoxin system</keyword>
<evidence type="ECO:0000256" key="2">
    <source>
        <dbReference type="ARBA" id="ARBA00022722"/>
    </source>
</evidence>
<dbReference type="GO" id="GO:0090729">
    <property type="term" value="F:toxin activity"/>
    <property type="evidence" value="ECO:0007669"/>
    <property type="project" value="UniProtKB-KW"/>
</dbReference>
<organism evidence="8 9">
    <name type="scientific">Devosia nanyangense</name>
    <dbReference type="NCBI Taxonomy" id="1228055"/>
    <lineage>
        <taxon>Bacteria</taxon>
        <taxon>Pseudomonadati</taxon>
        <taxon>Pseudomonadota</taxon>
        <taxon>Alphaproteobacteria</taxon>
        <taxon>Hyphomicrobiales</taxon>
        <taxon>Devosiaceae</taxon>
        <taxon>Devosia</taxon>
    </lineage>
</organism>
<dbReference type="PANTHER" id="PTHR42740">
    <property type="entry name" value="RIBONUCLEASE VAPC3"/>
    <property type="match status" value="1"/>
</dbReference>
<dbReference type="CDD" id="cd18760">
    <property type="entry name" value="PIN_MtVapC3-like"/>
    <property type="match status" value="1"/>
</dbReference>
<dbReference type="GO" id="GO:0000287">
    <property type="term" value="F:magnesium ion binding"/>
    <property type="evidence" value="ECO:0007669"/>
    <property type="project" value="UniProtKB-UniRule"/>
</dbReference>
<keyword evidence="5 6" id="KW-0460">Magnesium</keyword>
<comment type="cofactor">
    <cofactor evidence="6">
        <name>Mg(2+)</name>
        <dbReference type="ChEBI" id="CHEBI:18420"/>
    </cofactor>
</comment>
<gene>
    <name evidence="6" type="primary">vapC</name>
    <name evidence="8" type="ORF">HY834_08210</name>
</gene>
<dbReference type="GO" id="GO:0016787">
    <property type="term" value="F:hydrolase activity"/>
    <property type="evidence" value="ECO:0007669"/>
    <property type="project" value="UniProtKB-KW"/>
</dbReference>
<reference evidence="8" key="1">
    <citation type="submission" date="2020-07" db="EMBL/GenBank/DDBJ databases">
        <title>Huge and variable diversity of episymbiotic CPR bacteria and DPANN archaea in groundwater ecosystems.</title>
        <authorList>
            <person name="He C.Y."/>
            <person name="Keren R."/>
            <person name="Whittaker M."/>
            <person name="Farag I.F."/>
            <person name="Doudna J."/>
            <person name="Cate J.H.D."/>
            <person name="Banfield J.F."/>
        </authorList>
    </citation>
    <scope>NUCLEOTIDE SEQUENCE</scope>
    <source>
        <strain evidence="8">NC_groundwater_1586_Pr3_B-0.1um_66_15</strain>
    </source>
</reference>
<keyword evidence="6" id="KW-0800">Toxin</keyword>
<sequence length="130" mass="14792">MIVVDSSVWISHFANVLHFEVTSLRAIHKTETILIGDLIVLEVLRGARSERDASYIESELSLFDSAVMLNPDIASKAARNYRSLRAKGITIRNTVDLIVGTYCIEHRHRLLHRDRDFAHMEQLGLETYTG</sequence>
<evidence type="ECO:0000256" key="5">
    <source>
        <dbReference type="ARBA" id="ARBA00022842"/>
    </source>
</evidence>
<proteinExistence type="inferred from homology"/>
<dbReference type="SUPFAM" id="SSF88723">
    <property type="entry name" value="PIN domain-like"/>
    <property type="match status" value="1"/>
</dbReference>
<dbReference type="HAMAP" id="MF_00265">
    <property type="entry name" value="VapC_Nob1"/>
    <property type="match status" value="1"/>
</dbReference>
<keyword evidence="2 6" id="KW-0540">Nuclease</keyword>
<evidence type="ECO:0000313" key="9">
    <source>
        <dbReference type="Proteomes" id="UP000782610"/>
    </source>
</evidence>
<dbReference type="InterPro" id="IPR051749">
    <property type="entry name" value="PINc/VapC_TA_RNase"/>
</dbReference>
<feature type="binding site" evidence="6">
    <location>
        <position position="5"/>
    </location>
    <ligand>
        <name>Mg(2+)</name>
        <dbReference type="ChEBI" id="CHEBI:18420"/>
    </ligand>
</feature>
<feature type="binding site" evidence="6">
    <location>
        <position position="96"/>
    </location>
    <ligand>
        <name>Mg(2+)</name>
        <dbReference type="ChEBI" id="CHEBI:18420"/>
    </ligand>
</feature>
<dbReference type="EMBL" id="JACRAF010000023">
    <property type="protein sequence ID" value="MBI4921718.1"/>
    <property type="molecule type" value="Genomic_DNA"/>
</dbReference>
<evidence type="ECO:0000256" key="1">
    <source>
        <dbReference type="ARBA" id="ARBA00022649"/>
    </source>
</evidence>
<feature type="domain" description="PIN" evidence="7">
    <location>
        <begin position="2"/>
        <end position="121"/>
    </location>
</feature>
<accession>A0A933L0H9</accession>
<dbReference type="Pfam" id="PF01850">
    <property type="entry name" value="PIN"/>
    <property type="match status" value="1"/>
</dbReference>
<comment type="similarity">
    <text evidence="6">Belongs to the PINc/VapC protein family.</text>
</comment>
<dbReference type="InterPro" id="IPR022907">
    <property type="entry name" value="VapC_family"/>
</dbReference>